<feature type="domain" description="Flagellar basal body rod protein N-terminal" evidence="8">
    <location>
        <begin position="6"/>
        <end position="34"/>
    </location>
</feature>
<dbReference type="InterPro" id="IPR001444">
    <property type="entry name" value="Flag_bb_rod_N"/>
</dbReference>
<accession>A0ABY2QMS6</accession>
<dbReference type="PANTHER" id="PTHR30033:SF1">
    <property type="entry name" value="FLAGELLAR HOOK-ASSOCIATED PROTEIN 1"/>
    <property type="match status" value="1"/>
</dbReference>
<dbReference type="InterPro" id="IPR002371">
    <property type="entry name" value="FlgK"/>
</dbReference>
<evidence type="ECO:0000256" key="1">
    <source>
        <dbReference type="ARBA" id="ARBA00004117"/>
    </source>
</evidence>
<evidence type="ECO:0000256" key="5">
    <source>
        <dbReference type="ARBA" id="ARBA00022525"/>
    </source>
</evidence>
<proteinExistence type="inferred from homology"/>
<sequence length="445" mass="44553">MSDLLSIGASGVRANQTALGVVSENIANAGVTGYSRRTITTTEISSASGTTGRATGHGVFVTGVTRAADQFKAAAVRTAGADLARTEAGGVWMDRIQSSLTGAGLEGRLTAFFNAAKGVAADPTATAPRAVMLEQANALAASFTATGVALANATAELDATADGAVASLNSLSAALAKVNDGLSRVTPNTNAAVNLADQRDAILEQMSGLVDVTATYDAAGRATVRAGGGAGTTLVSGNQVATVSYARNAQGTVAFAVTSGDTVSVLAPQGGALGGIADGAQRIAGARIELSELATEFVAGVNAVQAGGRTLDNVAGAPLFTVGDSPTDITMTMTDPRGIAAAAPDEGTRGNANLAALENLRTSARFEGTIGNMVSTNAAAIQARGVVAEAQGAIHDGAIAARDAISGVDLDREAVDLLRFQQAYQASSRVISIARDTFQTLLDIR</sequence>
<keyword evidence="11" id="KW-0282">Flagellum</keyword>
<evidence type="ECO:0000256" key="6">
    <source>
        <dbReference type="ARBA" id="ARBA00023143"/>
    </source>
</evidence>
<organism evidence="11 12">
    <name type="scientific">Sphingomonas olei</name>
    <dbReference type="NCBI Taxonomy" id="1886787"/>
    <lineage>
        <taxon>Bacteria</taxon>
        <taxon>Pseudomonadati</taxon>
        <taxon>Pseudomonadota</taxon>
        <taxon>Alphaproteobacteria</taxon>
        <taxon>Sphingomonadales</taxon>
        <taxon>Sphingomonadaceae</taxon>
        <taxon>Sphingomonas</taxon>
    </lineage>
</organism>
<comment type="similarity">
    <text evidence="3 7">Belongs to the flagella basal body rod proteins family.</text>
</comment>
<dbReference type="InterPro" id="IPR010930">
    <property type="entry name" value="Flg_bb/hook_C_dom"/>
</dbReference>
<evidence type="ECO:0000256" key="7">
    <source>
        <dbReference type="RuleBase" id="RU362065"/>
    </source>
</evidence>
<evidence type="ECO:0000313" key="12">
    <source>
        <dbReference type="Proteomes" id="UP000308038"/>
    </source>
</evidence>
<dbReference type="PANTHER" id="PTHR30033">
    <property type="entry name" value="FLAGELLAR HOOK-ASSOCIATED PROTEIN 1"/>
    <property type="match status" value="1"/>
</dbReference>
<feature type="domain" description="Flagellar hook-associated protein FlgK helical" evidence="10">
    <location>
        <begin position="94"/>
        <end position="320"/>
    </location>
</feature>
<dbReference type="RefSeq" id="WP_136450749.1">
    <property type="nucleotide sequence ID" value="NZ_SSTI01000002.1"/>
</dbReference>
<evidence type="ECO:0000256" key="2">
    <source>
        <dbReference type="ARBA" id="ARBA00004613"/>
    </source>
</evidence>
<dbReference type="Pfam" id="PF06429">
    <property type="entry name" value="Flg_bbr_C"/>
    <property type="match status" value="1"/>
</dbReference>
<dbReference type="Proteomes" id="UP000308038">
    <property type="component" value="Unassembled WGS sequence"/>
</dbReference>
<dbReference type="PRINTS" id="PR01005">
    <property type="entry name" value="FLGHOOKAP1"/>
</dbReference>
<comment type="caution">
    <text evidence="11">The sequence shown here is derived from an EMBL/GenBank/DDBJ whole genome shotgun (WGS) entry which is preliminary data.</text>
</comment>
<keyword evidence="6 7" id="KW-0975">Bacterial flagellum</keyword>
<evidence type="ECO:0000256" key="3">
    <source>
        <dbReference type="ARBA" id="ARBA00009677"/>
    </source>
</evidence>
<keyword evidence="12" id="KW-1185">Reference proteome</keyword>
<evidence type="ECO:0000313" key="11">
    <source>
        <dbReference type="EMBL" id="THG41598.1"/>
    </source>
</evidence>
<dbReference type="EMBL" id="SSTI01000002">
    <property type="protein sequence ID" value="THG41598.1"/>
    <property type="molecule type" value="Genomic_DNA"/>
</dbReference>
<evidence type="ECO:0000259" key="9">
    <source>
        <dbReference type="Pfam" id="PF06429"/>
    </source>
</evidence>
<name>A0ABY2QMS6_9SPHN</name>
<protein>
    <recommendedName>
        <fullName evidence="4 7">Flagellar hook-associated protein 1</fullName>
        <shortName evidence="7">HAP1</shortName>
    </recommendedName>
</protein>
<keyword evidence="5 7" id="KW-0964">Secreted</keyword>
<dbReference type="InterPro" id="IPR053927">
    <property type="entry name" value="FlgK_helical"/>
</dbReference>
<evidence type="ECO:0000256" key="4">
    <source>
        <dbReference type="ARBA" id="ARBA00016244"/>
    </source>
</evidence>
<feature type="domain" description="Flagellar basal-body/hook protein C-terminal" evidence="9">
    <location>
        <begin position="405"/>
        <end position="443"/>
    </location>
</feature>
<dbReference type="Pfam" id="PF00460">
    <property type="entry name" value="Flg_bb_rod"/>
    <property type="match status" value="1"/>
</dbReference>
<dbReference type="Pfam" id="PF22638">
    <property type="entry name" value="FlgK_D1"/>
    <property type="match status" value="1"/>
</dbReference>
<keyword evidence="11" id="KW-0969">Cilium</keyword>
<gene>
    <name evidence="7 11" type="primary">flgK</name>
    <name evidence="11" type="ORF">E5988_03585</name>
</gene>
<reference evidence="11 12" key="1">
    <citation type="submission" date="2019-04" db="EMBL/GenBank/DDBJ databases">
        <title>Microbes associate with the intestines of laboratory mice.</title>
        <authorList>
            <person name="Navarre W."/>
            <person name="Wong E."/>
            <person name="Huang K.C."/>
            <person name="Tropini C."/>
            <person name="Ng K."/>
            <person name="Yu B."/>
        </authorList>
    </citation>
    <scope>NUCLEOTIDE SEQUENCE [LARGE SCALE GENOMIC DNA]</scope>
    <source>
        <strain evidence="11 12">NM83_B4-11</strain>
    </source>
</reference>
<dbReference type="NCBIfam" id="TIGR02492">
    <property type="entry name" value="flgK_ends"/>
    <property type="match status" value="1"/>
</dbReference>
<evidence type="ECO:0000259" key="10">
    <source>
        <dbReference type="Pfam" id="PF22638"/>
    </source>
</evidence>
<keyword evidence="11" id="KW-0966">Cell projection</keyword>
<evidence type="ECO:0000259" key="8">
    <source>
        <dbReference type="Pfam" id="PF00460"/>
    </source>
</evidence>
<comment type="subcellular location">
    <subcellularLocation>
        <location evidence="1">Bacterial flagellum basal body</location>
    </subcellularLocation>
    <subcellularLocation>
        <location evidence="2 7">Secreted</location>
    </subcellularLocation>
</comment>
<dbReference type="SUPFAM" id="SSF64518">
    <property type="entry name" value="Phase 1 flagellin"/>
    <property type="match status" value="1"/>
</dbReference>